<dbReference type="KEGG" id="bsto:C0V70_03980"/>
<protein>
    <submittedName>
        <fullName evidence="1">Uncharacterized protein</fullName>
    </submittedName>
</protein>
<reference evidence="1 2" key="1">
    <citation type="submission" date="2018-01" db="EMBL/GenBank/DDBJ databases">
        <title>Complete genome sequence of Bacteriovorax stolpii DSM12778.</title>
        <authorList>
            <person name="Tang B."/>
            <person name="Chang J."/>
        </authorList>
    </citation>
    <scope>NUCLEOTIDE SEQUENCE [LARGE SCALE GENOMIC DNA]</scope>
    <source>
        <strain evidence="1 2">DSM 12778</strain>
    </source>
</reference>
<proteinExistence type="predicted"/>
<accession>A0A2K9NP59</accession>
<evidence type="ECO:0000313" key="2">
    <source>
        <dbReference type="Proteomes" id="UP000235584"/>
    </source>
</evidence>
<gene>
    <name evidence="1" type="ORF">C0V70_03980</name>
</gene>
<dbReference type="Proteomes" id="UP000235584">
    <property type="component" value="Chromosome"/>
</dbReference>
<name>A0A2K9NP59_BACTC</name>
<dbReference type="AlphaFoldDB" id="A0A2K9NP59"/>
<keyword evidence="2" id="KW-1185">Reference proteome</keyword>
<dbReference type="EMBL" id="CP025704">
    <property type="protein sequence ID" value="AUN97282.1"/>
    <property type="molecule type" value="Genomic_DNA"/>
</dbReference>
<sequence length="140" mass="16051">MNLTRKQQKILAITLCFLSDLTLMAWLYFMATNYNNYGTIAAKSIDSPDFQIQLYKILLQSLTFFLLVFILAQTIVYALAIKNFKAAFLYLKFFSVAGFAAFFFITVMHSGFGLLPMIIYVFGYYVFSKLFKESSAAVQK</sequence>
<evidence type="ECO:0000313" key="1">
    <source>
        <dbReference type="EMBL" id="AUN97282.1"/>
    </source>
</evidence>
<organism evidence="1 2">
    <name type="scientific">Bacteriovorax stolpii</name>
    <name type="common">Bdellovibrio stolpii</name>
    <dbReference type="NCBI Taxonomy" id="960"/>
    <lineage>
        <taxon>Bacteria</taxon>
        <taxon>Pseudomonadati</taxon>
        <taxon>Bdellovibrionota</taxon>
        <taxon>Bacteriovoracia</taxon>
        <taxon>Bacteriovoracales</taxon>
        <taxon>Bacteriovoracaceae</taxon>
        <taxon>Bacteriovorax</taxon>
    </lineage>
</organism>
<dbReference type="RefSeq" id="WP_102242577.1">
    <property type="nucleotide sequence ID" value="NZ_CP025704.1"/>
</dbReference>